<dbReference type="Gene3D" id="3.90.550.10">
    <property type="entry name" value="Spore Coat Polysaccharide Biosynthesis Protein SpsA, Chain A"/>
    <property type="match status" value="1"/>
</dbReference>
<dbReference type="InterPro" id="IPR029044">
    <property type="entry name" value="Nucleotide-diphossugar_trans"/>
</dbReference>
<evidence type="ECO:0000259" key="1">
    <source>
        <dbReference type="Pfam" id="PF00535"/>
    </source>
</evidence>
<evidence type="ECO:0000313" key="2">
    <source>
        <dbReference type="EMBL" id="MDZ5460322.1"/>
    </source>
</evidence>
<sequence>MPMVSFVVPMFNHLAKTKLMYDSLLASVPENLSFELIFVDDASSDGSREWLASLRHPTVKVILNDANLGFARSNHAGIAHSSGEFLALLNNDLILQPGWLEPMLAILENPTLDAGLVGNVQFRVDDDSIDHAGIAVLPNAKLSHIQLLPNDGRRFAEAFAVTGACCVVPRKLFNEIGGFDENFVNGGEDVDLCIRLRLAGKKIYIAYDSRIKHHVSATRGGNGLQCEKNSRLLQKKWRPFFKQAILRSQFTQPLLACPSAPKAARAHEPQIRTVLPACAYALLAVEAALRREEARWHNIFDTPNDVVTSNAQRVRLRTLGFMPTATGHGVSMGPLACLLLECTESVESIQLVGLRLPEWRDRSLRVEVIVNRCQAYTFMLENERRFILRMLNPIFIEGCMQSFSIEANIPDAILLSHVLVNGEMHIIHPGEDNSDEATPLRKPQ</sequence>
<keyword evidence="3" id="KW-1185">Reference proteome</keyword>
<keyword evidence="2" id="KW-0808">Transferase</keyword>
<dbReference type="GO" id="GO:0016757">
    <property type="term" value="F:glycosyltransferase activity"/>
    <property type="evidence" value="ECO:0007669"/>
    <property type="project" value="UniProtKB-KW"/>
</dbReference>
<keyword evidence="2" id="KW-0328">Glycosyltransferase</keyword>
<dbReference type="Pfam" id="PF00535">
    <property type="entry name" value="Glycos_transf_2"/>
    <property type="match status" value="1"/>
</dbReference>
<name>A0ABU5IN59_9BURK</name>
<dbReference type="SUPFAM" id="SSF53448">
    <property type="entry name" value="Nucleotide-diphospho-sugar transferases"/>
    <property type="match status" value="1"/>
</dbReference>
<protein>
    <submittedName>
        <fullName evidence="2">Glycosyltransferase family 2 protein</fullName>
        <ecNumber evidence="2">2.4.-.-</ecNumber>
    </submittedName>
</protein>
<comment type="caution">
    <text evidence="2">The sequence shown here is derived from an EMBL/GenBank/DDBJ whole genome shotgun (WGS) entry which is preliminary data.</text>
</comment>
<reference evidence="2 3" key="1">
    <citation type="submission" date="2023-11" db="EMBL/GenBank/DDBJ databases">
        <title>Draft genome of Azohydromonas lata strain H1 (DSM1123), a polyhydroxyalkanoate producer.</title>
        <authorList>
            <person name="Traversa D."/>
            <person name="D'Addabbo P."/>
            <person name="Pazzani C."/>
            <person name="Manzari C."/>
            <person name="Chiara M."/>
            <person name="Scrascia M."/>
        </authorList>
    </citation>
    <scope>NUCLEOTIDE SEQUENCE [LARGE SCALE GENOMIC DNA]</scope>
    <source>
        <strain evidence="2 3">H1</strain>
    </source>
</reference>
<dbReference type="PANTHER" id="PTHR43179">
    <property type="entry name" value="RHAMNOSYLTRANSFERASE WBBL"/>
    <property type="match status" value="1"/>
</dbReference>
<dbReference type="EC" id="2.4.-.-" evidence="2"/>
<dbReference type="EMBL" id="JAXOJX010000065">
    <property type="protein sequence ID" value="MDZ5460322.1"/>
    <property type="molecule type" value="Genomic_DNA"/>
</dbReference>
<dbReference type="CDD" id="cd04186">
    <property type="entry name" value="GT_2_like_c"/>
    <property type="match status" value="1"/>
</dbReference>
<dbReference type="PANTHER" id="PTHR43179:SF7">
    <property type="entry name" value="RHAMNOSYLTRANSFERASE WBBL"/>
    <property type="match status" value="1"/>
</dbReference>
<dbReference type="Proteomes" id="UP001293718">
    <property type="component" value="Unassembled WGS sequence"/>
</dbReference>
<dbReference type="RefSeq" id="WP_322467819.1">
    <property type="nucleotide sequence ID" value="NZ_JAXOJX010000065.1"/>
</dbReference>
<accession>A0ABU5IN59</accession>
<proteinExistence type="predicted"/>
<dbReference type="InterPro" id="IPR001173">
    <property type="entry name" value="Glyco_trans_2-like"/>
</dbReference>
<evidence type="ECO:0000313" key="3">
    <source>
        <dbReference type="Proteomes" id="UP001293718"/>
    </source>
</evidence>
<gene>
    <name evidence="2" type="ORF">SM757_27455</name>
</gene>
<feature type="domain" description="Glycosyltransferase 2-like" evidence="1">
    <location>
        <begin position="5"/>
        <end position="176"/>
    </location>
</feature>
<organism evidence="2 3">
    <name type="scientific">Azohydromonas lata</name>
    <dbReference type="NCBI Taxonomy" id="45677"/>
    <lineage>
        <taxon>Bacteria</taxon>
        <taxon>Pseudomonadati</taxon>
        <taxon>Pseudomonadota</taxon>
        <taxon>Betaproteobacteria</taxon>
        <taxon>Burkholderiales</taxon>
        <taxon>Sphaerotilaceae</taxon>
        <taxon>Azohydromonas</taxon>
    </lineage>
</organism>